<dbReference type="OrthoDB" id="5412502at2759"/>
<dbReference type="EMBL" id="QWIJ01001975">
    <property type="protein sequence ID" value="RMX72979.1"/>
    <property type="molecule type" value="Genomic_DNA"/>
</dbReference>
<sequence length="474" mass="51999">MPGKLQIHFCIMSGANNASMAMPGQNWSMLWPQTFDDFQLDIVGFLAILGEGSVAANAQVAALSRLFYLPRLIPAPQALLWPSRPSKLPPTTAVVTGVYSGNVKEHIHHLAHVLLSGDEMPTYTVRCVRITKKSGQEKFTRLDTILRGLPAKQNTDPDATFREPSVKAKALGPLTVVVAFGLALSITLFIVSIVFGDGMSMIATILLSLLSTVVGIGNKWNLKLPQPAQGVNHSDGDVVIRYPRGSYLVVRCTEQVARELYFAPEEIEYNVKSPGKFRIISLVGTLMLMLGVIALANARLPLQFAWAGAYIIINIAQWIAAALPASSHWDLSCYTVEEESIALHPRHDDPKGDGKPFGGSESENFTEALWKAIMLTRETSWVRPGKAAPQTKTWDQWLEEAQKHAACVKPRKGPIKDKKFGGGSATSEGTVWIDPNQWDPKKAWNELHEANKTPREQKETNSDDSSARLGAESV</sequence>
<name>A0A3M6W3B6_HORWE</name>
<evidence type="ECO:0000256" key="2">
    <source>
        <dbReference type="SAM" id="Phobius"/>
    </source>
</evidence>
<dbReference type="VEuPathDB" id="FungiDB:BTJ68_10424"/>
<comment type="caution">
    <text evidence="3">The sequence shown here is derived from an EMBL/GenBank/DDBJ whole genome shotgun (WGS) entry which is preliminary data.</text>
</comment>
<proteinExistence type="predicted"/>
<evidence type="ECO:0000313" key="3">
    <source>
        <dbReference type="EMBL" id="RMX72979.1"/>
    </source>
</evidence>
<feature type="region of interest" description="Disordered" evidence="1">
    <location>
        <begin position="408"/>
        <end position="474"/>
    </location>
</feature>
<dbReference type="AlphaFoldDB" id="A0A3M6W3B6"/>
<organism evidence="3 4">
    <name type="scientific">Hortaea werneckii</name>
    <name type="common">Black yeast</name>
    <name type="synonym">Cladosporium werneckii</name>
    <dbReference type="NCBI Taxonomy" id="91943"/>
    <lineage>
        <taxon>Eukaryota</taxon>
        <taxon>Fungi</taxon>
        <taxon>Dikarya</taxon>
        <taxon>Ascomycota</taxon>
        <taxon>Pezizomycotina</taxon>
        <taxon>Dothideomycetes</taxon>
        <taxon>Dothideomycetidae</taxon>
        <taxon>Mycosphaerellales</taxon>
        <taxon>Teratosphaeriaceae</taxon>
        <taxon>Hortaea</taxon>
    </lineage>
</organism>
<evidence type="ECO:0000256" key="1">
    <source>
        <dbReference type="SAM" id="MobiDB-lite"/>
    </source>
</evidence>
<evidence type="ECO:0000313" key="4">
    <source>
        <dbReference type="Proteomes" id="UP000281245"/>
    </source>
</evidence>
<reference evidence="3 4" key="1">
    <citation type="journal article" date="2018" name="BMC Genomics">
        <title>Genomic evidence for intraspecific hybridization in a clonal and extremely halotolerant yeast.</title>
        <authorList>
            <person name="Gostincar C."/>
            <person name="Stajich J.E."/>
            <person name="Zupancic J."/>
            <person name="Zalar P."/>
            <person name="Gunde-Cimerman N."/>
        </authorList>
    </citation>
    <scope>NUCLEOTIDE SEQUENCE [LARGE SCALE GENOMIC DNA]</scope>
    <source>
        <strain evidence="3 4">EXF-6656</strain>
    </source>
</reference>
<keyword evidence="2" id="KW-0472">Membrane</keyword>
<dbReference type="Proteomes" id="UP000281245">
    <property type="component" value="Unassembled WGS sequence"/>
</dbReference>
<accession>A0A3M6W3B6</accession>
<feature type="transmembrane region" description="Helical" evidence="2">
    <location>
        <begin position="304"/>
        <end position="323"/>
    </location>
</feature>
<protein>
    <submittedName>
        <fullName evidence="3">Uncharacterized protein</fullName>
    </submittedName>
</protein>
<feature type="transmembrane region" description="Helical" evidence="2">
    <location>
        <begin position="171"/>
        <end position="195"/>
    </location>
</feature>
<keyword evidence="2" id="KW-1133">Transmembrane helix</keyword>
<feature type="compositionally biased region" description="Basic and acidic residues" evidence="1">
    <location>
        <begin position="439"/>
        <end position="461"/>
    </location>
</feature>
<feature type="transmembrane region" description="Helical" evidence="2">
    <location>
        <begin position="201"/>
        <end position="218"/>
    </location>
</feature>
<feature type="transmembrane region" description="Helical" evidence="2">
    <location>
        <begin position="279"/>
        <end position="298"/>
    </location>
</feature>
<gene>
    <name evidence="3" type="ORF">D0869_14067</name>
</gene>
<keyword evidence="2" id="KW-0812">Transmembrane</keyword>